<dbReference type="RefSeq" id="WP_053966952.1">
    <property type="nucleotide sequence ID" value="NZ_JAWJXX010000021.1"/>
</dbReference>
<dbReference type="PANTHER" id="PTHR43245">
    <property type="entry name" value="BIFUNCTIONAL POLYMYXIN RESISTANCE PROTEIN ARNA"/>
    <property type="match status" value="1"/>
</dbReference>
<dbReference type="CDD" id="cd08946">
    <property type="entry name" value="SDR_e"/>
    <property type="match status" value="1"/>
</dbReference>
<dbReference type="Pfam" id="PF01370">
    <property type="entry name" value="Epimerase"/>
    <property type="match status" value="1"/>
</dbReference>
<feature type="domain" description="NAD-dependent epimerase/dehydratase" evidence="1">
    <location>
        <begin position="5"/>
        <end position="230"/>
    </location>
</feature>
<evidence type="ECO:0000313" key="2">
    <source>
        <dbReference type="EMBL" id="KOX95201.1"/>
    </source>
</evidence>
<evidence type="ECO:0000259" key="1">
    <source>
        <dbReference type="Pfam" id="PF01370"/>
    </source>
</evidence>
<dbReference type="Gene3D" id="3.40.50.720">
    <property type="entry name" value="NAD(P)-binding Rossmann-like Domain"/>
    <property type="match status" value="1"/>
</dbReference>
<keyword evidence="3" id="KW-1185">Reference proteome</keyword>
<protein>
    <submittedName>
        <fullName evidence="2">UDP-glucose 4-epimerase</fullName>
    </submittedName>
</protein>
<dbReference type="EMBL" id="LIUF01000001">
    <property type="protein sequence ID" value="KOX95201.1"/>
    <property type="molecule type" value="Genomic_DNA"/>
</dbReference>
<sequence>MTDTVVVTGGRGRSGRWICDYLAGEYHVVCVDLDHPGWEIPTREHIDFKAVDVTQGVEVRDLCSEVDPDAVVHWAALPAPERHAGTRVFDTNISATYNVIDAAGRAGADVVWASSESAYGLAFADETPLPAYLPIDESHPTAPEDPYGTSKVAGEEVAKMVVRRDGVDVASIRPSWIQYPGEYNCRDVAAGDLADGAGNCWSYVDVRDVATAVGAALDADLGGHEAFNVAAAENYVGRPTADLVAEQWGELPAECELDGDQSALSTAKAQGLLDWAPEHRWHEAAEADVDTPTLTGE</sequence>
<dbReference type="InterPro" id="IPR050177">
    <property type="entry name" value="Lipid_A_modif_metabolic_enz"/>
</dbReference>
<dbReference type="Proteomes" id="UP000037729">
    <property type="component" value="Unassembled WGS sequence"/>
</dbReference>
<dbReference type="SUPFAM" id="SSF51735">
    <property type="entry name" value="NAD(P)-binding Rossmann-fold domains"/>
    <property type="match status" value="1"/>
</dbReference>
<accession>A0A0M9AQ59</accession>
<gene>
    <name evidence="2" type="ORF">AMS69_04950</name>
</gene>
<reference evidence="2 3" key="1">
    <citation type="submission" date="2015-08" db="EMBL/GenBank/DDBJ databases">
        <title>Genomes of Isolates from Cabo Rojo, PR.</title>
        <authorList>
            <person name="Sanchez-Nieves R.L."/>
            <person name="Montalvo-Rodriguez R."/>
        </authorList>
    </citation>
    <scope>NUCLEOTIDE SEQUENCE [LARGE SCALE GENOMIC DNA]</scope>
    <source>
        <strain evidence="2 3">SL3</strain>
    </source>
</reference>
<dbReference type="OrthoDB" id="200501at2157"/>
<dbReference type="InterPro" id="IPR001509">
    <property type="entry name" value="Epimerase_deHydtase"/>
</dbReference>
<proteinExistence type="predicted"/>
<comment type="caution">
    <text evidence="2">The sequence shown here is derived from an EMBL/GenBank/DDBJ whole genome shotgun (WGS) entry which is preliminary data.</text>
</comment>
<dbReference type="PATRIC" id="fig|1705562.3.peg.1973"/>
<organism evidence="2 3">
    <name type="scientific">Haloarcula rubripromontorii</name>
    <dbReference type="NCBI Taxonomy" id="1705562"/>
    <lineage>
        <taxon>Archaea</taxon>
        <taxon>Methanobacteriati</taxon>
        <taxon>Methanobacteriota</taxon>
        <taxon>Stenosarchaea group</taxon>
        <taxon>Halobacteria</taxon>
        <taxon>Halobacteriales</taxon>
        <taxon>Haloarculaceae</taxon>
        <taxon>Haloarcula</taxon>
    </lineage>
</organism>
<dbReference type="InterPro" id="IPR036291">
    <property type="entry name" value="NAD(P)-bd_dom_sf"/>
</dbReference>
<evidence type="ECO:0000313" key="3">
    <source>
        <dbReference type="Proteomes" id="UP000037729"/>
    </source>
</evidence>
<dbReference type="STRING" id="1705562.AMS69_04950"/>
<dbReference type="PANTHER" id="PTHR43245:SF55">
    <property type="entry name" value="NAD(P)-BINDING DOMAIN-CONTAINING PROTEIN"/>
    <property type="match status" value="1"/>
</dbReference>
<dbReference type="AlphaFoldDB" id="A0A0M9AQ59"/>
<name>A0A0M9AQ59_9EURY</name>